<dbReference type="AlphaFoldDB" id="A0A5M6BUQ4"/>
<sequence length="838" mass="88018">MRSTILTISPLFLVAPFVDASPIKSKSTHQITARHVIEGRQFGHGSTIAYGNTLASTSVYLEGSDSLTLYTSSNFTTLIVETPSTSTSATLLAGWGSQPIYNLGAGYILGVPTHIYADWSFPNISADELPLKVCTYVYPEPQGGVNNVTLPSRDNFDVDSFATALGLEDAVAEFCIKVGSAVTSSSSVGPAVPNTTTAAGVPGGAITTSEVAVSSSAVVISSSTPSTIPSVTATSSFIVPPQQSSAPAVPSSGYYSSAVSSGVVPSSESVPTVSAGSHSSSSLSATVVSVTKSIYPSSAPPTTVSATLTSSSSGPATTASASSVLPTIGSSSLASATFSANATTVAPSSIPTNGTSITVSTTATSTVPPTNSTTAIPTTTANATSTSIGPNPAYQTNVTFAGKTYINKGLVGFGAIPGDAVDSFGETIGGIGSAIALKSFEKQDDSYTGTILVQPDRGHNTATTTDFIARHHSISFTLNPYYNSTKLQYQDAKSTFQLNYESTVRYFEADGTPTTGLDALAYRNSTPIQPIASASYDRISTDAEGFVLNADGTFWVSDEYGPYIWKYSADGTLLSTIVPPEAVLPYRNGSLWFDAEGDNPDTGRVPNQGFEGLTASPDGKTLYALLQSGTVQDLDSNGEGRFTRLYVYDVSGTPTLKHAYVLELPVTNGKAKALKQSDFIWISDNTFLVLSRDGKGNGDDDPESKHKDFLLFNLDGATDIVNTDYTDGVVPVSLKGKLDSNIRAIVPTEFIDMIDDTQLKRFGLHNDGAFDVSLINSKWESSALASIQDPEYPNDYFLFSFSDNDFITINGFEAGQPYSDAYGHTLDNQALVWRVTLP</sequence>
<dbReference type="InterPro" id="IPR027372">
    <property type="entry name" value="Phytase-like_dom"/>
</dbReference>
<feature type="domain" description="Phytase-like" evidence="1">
    <location>
        <begin position="511"/>
        <end position="732"/>
    </location>
</feature>
<dbReference type="OrthoDB" id="425936at2759"/>
<keyword evidence="3" id="KW-1185">Reference proteome</keyword>
<gene>
    <name evidence="2" type="ORF">CI109_105305</name>
</gene>
<dbReference type="SUPFAM" id="SSF50956">
    <property type="entry name" value="Thermostable phytase (3-phytase)"/>
    <property type="match status" value="1"/>
</dbReference>
<dbReference type="EMBL" id="CP144059">
    <property type="protein sequence ID" value="WWD20828.1"/>
    <property type="molecule type" value="Genomic_DNA"/>
</dbReference>
<reference evidence="2" key="2">
    <citation type="submission" date="2024-01" db="EMBL/GenBank/DDBJ databases">
        <title>Comparative genomics of Cryptococcus and Kwoniella reveals pathogenesis evolution and contrasting modes of karyotype evolution via chromosome fusion or intercentromeric recombination.</title>
        <authorList>
            <person name="Coelho M.A."/>
            <person name="David-Palma M."/>
            <person name="Shea T."/>
            <person name="Bowers K."/>
            <person name="McGinley-Smith S."/>
            <person name="Mohammad A.W."/>
            <person name="Gnirke A."/>
            <person name="Yurkov A.M."/>
            <person name="Nowrousian M."/>
            <person name="Sun S."/>
            <person name="Cuomo C.A."/>
            <person name="Heitman J."/>
        </authorList>
    </citation>
    <scope>NUCLEOTIDE SEQUENCE</scope>
    <source>
        <strain evidence="2">CBS 12478</strain>
    </source>
</reference>
<name>A0A5M6BUQ4_9TREE</name>
<dbReference type="Pfam" id="PF13449">
    <property type="entry name" value="Phytase-like"/>
    <property type="match status" value="1"/>
</dbReference>
<dbReference type="RefSeq" id="XP_031859526.1">
    <property type="nucleotide sequence ID" value="XM_032006132.1"/>
</dbReference>
<dbReference type="GeneID" id="43590285"/>
<organism evidence="2 3">
    <name type="scientific">Kwoniella shandongensis</name>
    <dbReference type="NCBI Taxonomy" id="1734106"/>
    <lineage>
        <taxon>Eukaryota</taxon>
        <taxon>Fungi</taxon>
        <taxon>Dikarya</taxon>
        <taxon>Basidiomycota</taxon>
        <taxon>Agaricomycotina</taxon>
        <taxon>Tremellomycetes</taxon>
        <taxon>Tremellales</taxon>
        <taxon>Cryptococcaceae</taxon>
        <taxon>Kwoniella</taxon>
    </lineage>
</organism>
<dbReference type="PANTHER" id="PTHR37957">
    <property type="entry name" value="BLR7070 PROTEIN"/>
    <property type="match status" value="1"/>
</dbReference>
<proteinExistence type="predicted"/>
<protein>
    <recommendedName>
        <fullName evidence="1">Phytase-like domain-containing protein</fullName>
    </recommendedName>
</protein>
<evidence type="ECO:0000313" key="3">
    <source>
        <dbReference type="Proteomes" id="UP000322225"/>
    </source>
</evidence>
<evidence type="ECO:0000313" key="2">
    <source>
        <dbReference type="EMBL" id="WWD20828.1"/>
    </source>
</evidence>
<accession>A0A5M6BUQ4</accession>
<dbReference type="KEGG" id="ksn:43590285"/>
<reference evidence="2" key="1">
    <citation type="submission" date="2017-08" db="EMBL/GenBank/DDBJ databases">
        <authorList>
            <person name="Cuomo C."/>
            <person name="Billmyre B."/>
            <person name="Heitman J."/>
        </authorList>
    </citation>
    <scope>NUCLEOTIDE SEQUENCE</scope>
    <source>
        <strain evidence="2">CBS 12478</strain>
    </source>
</reference>
<dbReference type="PANTHER" id="PTHR37957:SF1">
    <property type="entry name" value="PHYTASE-LIKE DOMAIN-CONTAINING PROTEIN"/>
    <property type="match status" value="1"/>
</dbReference>
<evidence type="ECO:0000259" key="1">
    <source>
        <dbReference type="Pfam" id="PF13449"/>
    </source>
</evidence>
<dbReference type="Proteomes" id="UP000322225">
    <property type="component" value="Chromosome 9"/>
</dbReference>